<accession>A0A518HSS5</accession>
<dbReference type="EMBL" id="CP037423">
    <property type="protein sequence ID" value="QDV43851.1"/>
    <property type="molecule type" value="Genomic_DNA"/>
</dbReference>
<dbReference type="AlphaFoldDB" id="A0A518HSS5"/>
<dbReference type="GO" id="GO:0006352">
    <property type="term" value="P:DNA-templated transcription initiation"/>
    <property type="evidence" value="ECO:0007669"/>
    <property type="project" value="InterPro"/>
</dbReference>
<evidence type="ECO:0000313" key="7">
    <source>
        <dbReference type="Proteomes" id="UP000319004"/>
    </source>
</evidence>
<protein>
    <submittedName>
        <fullName evidence="6">RNA polymerase sigma factor RpoE</fullName>
    </submittedName>
</protein>
<dbReference type="InterPro" id="IPR007627">
    <property type="entry name" value="RNA_pol_sigma70_r2"/>
</dbReference>
<dbReference type="InterPro" id="IPR014284">
    <property type="entry name" value="RNA_pol_sigma-70_dom"/>
</dbReference>
<dbReference type="InterPro" id="IPR039425">
    <property type="entry name" value="RNA_pol_sigma-70-like"/>
</dbReference>
<dbReference type="GO" id="GO:0003677">
    <property type="term" value="F:DNA binding"/>
    <property type="evidence" value="ECO:0007669"/>
    <property type="project" value="UniProtKB-KW"/>
</dbReference>
<proteinExistence type="predicted"/>
<keyword evidence="4" id="KW-0804">Transcription</keyword>
<keyword evidence="7" id="KW-1185">Reference proteome</keyword>
<dbReference type="GO" id="GO:0016987">
    <property type="term" value="F:sigma factor activity"/>
    <property type="evidence" value="ECO:0007669"/>
    <property type="project" value="UniProtKB-KW"/>
</dbReference>
<evidence type="ECO:0000256" key="4">
    <source>
        <dbReference type="ARBA" id="ARBA00023163"/>
    </source>
</evidence>
<evidence type="ECO:0000259" key="5">
    <source>
        <dbReference type="Pfam" id="PF04542"/>
    </source>
</evidence>
<dbReference type="Gene3D" id="1.10.1740.10">
    <property type="match status" value="1"/>
</dbReference>
<dbReference type="Proteomes" id="UP000319004">
    <property type="component" value="Chromosome"/>
</dbReference>
<dbReference type="NCBIfam" id="TIGR02937">
    <property type="entry name" value="sigma70-ECF"/>
    <property type="match status" value="1"/>
</dbReference>
<keyword evidence="2" id="KW-0731">Sigma factor</keyword>
<sequence>MESTSATLLGRLRDASDHQAWQEFVQIYTPMIHRWATALQLSQSDANDLTQDVMLTLVRRMHGFRYDPKKSFRSWLKTVAVNRGRDFLRKRCRSDVQLAESGHASDVDHVKFLSDREYEQMLAQRILTYIRTEFEETTWRACWMSVVEEQQASKIATELGISLNAVYLAKSRVLRRIRADLDDLLS</sequence>
<dbReference type="RefSeq" id="WP_145388213.1">
    <property type="nucleotide sequence ID" value="NZ_CP037423.1"/>
</dbReference>
<evidence type="ECO:0000256" key="2">
    <source>
        <dbReference type="ARBA" id="ARBA00023082"/>
    </source>
</evidence>
<dbReference type="OrthoDB" id="281047at2"/>
<gene>
    <name evidence="6" type="ORF">Enr13x_37110</name>
</gene>
<organism evidence="6 7">
    <name type="scientific">Stieleria neptunia</name>
    <dbReference type="NCBI Taxonomy" id="2527979"/>
    <lineage>
        <taxon>Bacteria</taxon>
        <taxon>Pseudomonadati</taxon>
        <taxon>Planctomycetota</taxon>
        <taxon>Planctomycetia</taxon>
        <taxon>Pirellulales</taxon>
        <taxon>Pirellulaceae</taxon>
        <taxon>Stieleria</taxon>
    </lineage>
</organism>
<reference evidence="6 7" key="1">
    <citation type="submission" date="2019-03" db="EMBL/GenBank/DDBJ databases">
        <title>Deep-cultivation of Planctomycetes and their phenomic and genomic characterization uncovers novel biology.</title>
        <authorList>
            <person name="Wiegand S."/>
            <person name="Jogler M."/>
            <person name="Boedeker C."/>
            <person name="Pinto D."/>
            <person name="Vollmers J."/>
            <person name="Rivas-Marin E."/>
            <person name="Kohn T."/>
            <person name="Peeters S.H."/>
            <person name="Heuer A."/>
            <person name="Rast P."/>
            <person name="Oberbeckmann S."/>
            <person name="Bunk B."/>
            <person name="Jeske O."/>
            <person name="Meyerdierks A."/>
            <person name="Storesund J.E."/>
            <person name="Kallscheuer N."/>
            <person name="Luecker S."/>
            <person name="Lage O.M."/>
            <person name="Pohl T."/>
            <person name="Merkel B.J."/>
            <person name="Hornburger P."/>
            <person name="Mueller R.-W."/>
            <person name="Bruemmer F."/>
            <person name="Labrenz M."/>
            <person name="Spormann A.M."/>
            <person name="Op den Camp H."/>
            <person name="Overmann J."/>
            <person name="Amann R."/>
            <person name="Jetten M.S.M."/>
            <person name="Mascher T."/>
            <person name="Medema M.H."/>
            <person name="Devos D.P."/>
            <person name="Kaster A.-K."/>
            <person name="Ovreas L."/>
            <person name="Rohde M."/>
            <person name="Galperin M.Y."/>
            <person name="Jogler C."/>
        </authorList>
    </citation>
    <scope>NUCLEOTIDE SEQUENCE [LARGE SCALE GENOMIC DNA]</scope>
    <source>
        <strain evidence="6 7">Enr13</strain>
    </source>
</reference>
<evidence type="ECO:0000256" key="1">
    <source>
        <dbReference type="ARBA" id="ARBA00023015"/>
    </source>
</evidence>
<name>A0A518HSS5_9BACT</name>
<dbReference type="SUPFAM" id="SSF88946">
    <property type="entry name" value="Sigma2 domain of RNA polymerase sigma factors"/>
    <property type="match status" value="1"/>
</dbReference>
<feature type="domain" description="RNA polymerase sigma-70 region 2" evidence="5">
    <location>
        <begin position="25"/>
        <end position="91"/>
    </location>
</feature>
<dbReference type="PANTHER" id="PTHR43133">
    <property type="entry name" value="RNA POLYMERASE ECF-TYPE SIGMA FACTO"/>
    <property type="match status" value="1"/>
</dbReference>
<dbReference type="KEGG" id="snep:Enr13x_37110"/>
<dbReference type="Pfam" id="PF04542">
    <property type="entry name" value="Sigma70_r2"/>
    <property type="match status" value="1"/>
</dbReference>
<evidence type="ECO:0000313" key="6">
    <source>
        <dbReference type="EMBL" id="QDV43851.1"/>
    </source>
</evidence>
<evidence type="ECO:0000256" key="3">
    <source>
        <dbReference type="ARBA" id="ARBA00023125"/>
    </source>
</evidence>
<keyword evidence="1" id="KW-0805">Transcription regulation</keyword>
<dbReference type="PANTHER" id="PTHR43133:SF8">
    <property type="entry name" value="RNA POLYMERASE SIGMA FACTOR HI_1459-RELATED"/>
    <property type="match status" value="1"/>
</dbReference>
<dbReference type="InterPro" id="IPR013325">
    <property type="entry name" value="RNA_pol_sigma_r2"/>
</dbReference>
<keyword evidence="3" id="KW-0238">DNA-binding</keyword>